<evidence type="ECO:0000313" key="2">
    <source>
        <dbReference type="Proteomes" id="UP000648984"/>
    </source>
</evidence>
<name>A0ABX1QG51_9RHOO</name>
<protein>
    <recommendedName>
        <fullName evidence="3">Lipoprotein</fullName>
    </recommendedName>
</protein>
<keyword evidence="2" id="KW-1185">Reference proteome</keyword>
<dbReference type="EMBL" id="WTVQ01000045">
    <property type="protein sequence ID" value="NMG76965.1"/>
    <property type="molecule type" value="Genomic_DNA"/>
</dbReference>
<evidence type="ECO:0008006" key="3">
    <source>
        <dbReference type="Google" id="ProtNLM"/>
    </source>
</evidence>
<accession>A0ABX1QG51</accession>
<sequence length="227" mass="24070">MRKVRPGLVSALAVFGWMLAGCFSSGNLPRGYPAAPVGEAGLVFGSIGVAGEESTIGLSSLEYRPAAKLGPTAQGEFLFHSVVGIPGALLSPMFHTPVEFHDGAAKGTVFALRLRAGDYEVVSAIVENAPIGGWASHVFMSDAGNVPFRVEAGRATYIGRFLSRLRIGRDAHRIPEVQGAYFVVSDRLVSDLEIVNAKGFQVDAARVINLAPRFMSINNAALRSSPE</sequence>
<gene>
    <name evidence="1" type="ORF">GPA25_19620</name>
</gene>
<dbReference type="Proteomes" id="UP000648984">
    <property type="component" value="Unassembled WGS sequence"/>
</dbReference>
<evidence type="ECO:0000313" key="1">
    <source>
        <dbReference type="EMBL" id="NMG76965.1"/>
    </source>
</evidence>
<dbReference type="RefSeq" id="WP_169262099.1">
    <property type="nucleotide sequence ID" value="NZ_WTVQ01000045.1"/>
</dbReference>
<organism evidence="1 2">
    <name type="scientific">Aromatoleum diolicum</name>
    <dbReference type="NCBI Taxonomy" id="75796"/>
    <lineage>
        <taxon>Bacteria</taxon>
        <taxon>Pseudomonadati</taxon>
        <taxon>Pseudomonadota</taxon>
        <taxon>Betaproteobacteria</taxon>
        <taxon>Rhodocyclales</taxon>
        <taxon>Rhodocyclaceae</taxon>
        <taxon>Aromatoleum</taxon>
    </lineage>
</organism>
<comment type="caution">
    <text evidence="1">The sequence shown here is derived from an EMBL/GenBank/DDBJ whole genome shotgun (WGS) entry which is preliminary data.</text>
</comment>
<dbReference type="PROSITE" id="PS51257">
    <property type="entry name" value="PROKAR_LIPOPROTEIN"/>
    <property type="match status" value="1"/>
</dbReference>
<proteinExistence type="predicted"/>
<reference evidence="1 2" key="1">
    <citation type="submission" date="2019-12" db="EMBL/GenBank/DDBJ databases">
        <title>Comparative genomics gives insights into the taxonomy of the Azoarcus-Aromatoleum group and reveals separate origins of nif in the plant-associated Azoarcus and non-plant-associated Aromatoleum sub-groups.</title>
        <authorList>
            <person name="Lafos M."/>
            <person name="Maluk M."/>
            <person name="Batista M."/>
            <person name="Junghare M."/>
            <person name="Carmona M."/>
            <person name="Faoro H."/>
            <person name="Cruz L.M."/>
            <person name="Battistoni F."/>
            <person name="De Souza E."/>
            <person name="Pedrosa F."/>
            <person name="Chen W.-M."/>
            <person name="Poole P.S."/>
            <person name="Dixon R.A."/>
            <person name="James E.K."/>
        </authorList>
    </citation>
    <scope>NUCLEOTIDE SEQUENCE [LARGE SCALE GENOMIC DNA]</scope>
    <source>
        <strain evidence="1 2">22Lin</strain>
    </source>
</reference>